<evidence type="ECO:0000256" key="1">
    <source>
        <dbReference type="ARBA" id="ARBA00005964"/>
    </source>
</evidence>
<reference evidence="5 6" key="1">
    <citation type="journal article" date="2020" name="Microbiol. Resour. Announc.">
        <title>Draft Genome Sequence of a Cladosporium Species Isolated from the Mesophotic Ascidian Didemnum maculosum.</title>
        <authorList>
            <person name="Gioti A."/>
            <person name="Siaperas R."/>
            <person name="Nikolaivits E."/>
            <person name="Le Goff G."/>
            <person name="Ouazzani J."/>
            <person name="Kotoulas G."/>
            <person name="Topakas E."/>
        </authorList>
    </citation>
    <scope>NUCLEOTIDE SEQUENCE [LARGE SCALE GENOMIC DNA]</scope>
    <source>
        <strain evidence="5 6">TM138-S3</strain>
    </source>
</reference>
<feature type="domain" description="Carboxylesterase type B" evidence="4">
    <location>
        <begin position="31"/>
        <end position="384"/>
    </location>
</feature>
<dbReference type="AlphaFoldDB" id="A0AB34KTM5"/>
<protein>
    <recommendedName>
        <fullName evidence="3">Carboxylic ester hydrolase</fullName>
        <ecNumber evidence="3">3.1.1.-</ecNumber>
    </recommendedName>
</protein>
<evidence type="ECO:0000313" key="5">
    <source>
        <dbReference type="EMBL" id="KAL1587551.1"/>
    </source>
</evidence>
<sequence length="548" mass="59785">MMVAAFKKSFILGSLSWLAILGSGQAQNLDAPQVPSTSGLIIGHRAPNTSSTFEFLGIKYGQAPIGDLRFAPPERYSPPRDTIYNASYWVSALLPLHACSLAIRDCPANIPPETKFPNFTGNGPEIFSKFTARLGNRQDEDCLALNIWTKSLPTHGSQGPNKPVFVFFHGGRFTIPGPHSPFYNGQYFADNEDVVVVTINYRLGIFGFPGAPGVEQNAGLLDQRLAVEWVHENIAGFGGDPARIVIFGQSAGGSSVDYWAYAYQQNPIVAGMISHSGTALSFIPNTPEYSQLIYNNVSSTVGCADGTDTLSCLRRKNITEILAAARKVPTLPTEALVQATFHPTVDNVTVFADYATLGATGAFARIPYLAGNGDYEAGFYRVSAFNANITLSPDQWGLYNERAFTCPTKYASDFRVSHGVPTWRYRYMGGFDNLRLYGSWEDYSYSGSYHGVDLNELFGTAEDVTGEPSTSAQQEFSRYMQGAWAAFGRDPEHGLTNYGWPSYKSGSPSLIRLAPGNQPVGEVFDQAFYDGSCPFVEDNDPRPGRGAF</sequence>
<dbReference type="PANTHER" id="PTHR11559">
    <property type="entry name" value="CARBOXYLESTERASE"/>
    <property type="match status" value="1"/>
</dbReference>
<comment type="similarity">
    <text evidence="1 3">Belongs to the type-B carboxylesterase/lipase family.</text>
</comment>
<comment type="caution">
    <text evidence="5">The sequence shown here is derived from an EMBL/GenBank/DDBJ whole genome shotgun (WGS) entry which is preliminary data.</text>
</comment>
<dbReference type="InterPro" id="IPR019826">
    <property type="entry name" value="Carboxylesterase_B_AS"/>
</dbReference>
<dbReference type="InterPro" id="IPR029058">
    <property type="entry name" value="AB_hydrolase_fold"/>
</dbReference>
<accession>A0AB34KTM5</accession>
<evidence type="ECO:0000313" key="6">
    <source>
        <dbReference type="Proteomes" id="UP000803884"/>
    </source>
</evidence>
<dbReference type="PROSITE" id="PS00122">
    <property type="entry name" value="CARBOXYLESTERASE_B_1"/>
    <property type="match status" value="1"/>
</dbReference>
<evidence type="ECO:0000256" key="3">
    <source>
        <dbReference type="RuleBase" id="RU361235"/>
    </source>
</evidence>
<keyword evidence="2 3" id="KW-0378">Hydrolase</keyword>
<evidence type="ECO:0000256" key="2">
    <source>
        <dbReference type="ARBA" id="ARBA00022801"/>
    </source>
</evidence>
<keyword evidence="3" id="KW-0732">Signal</keyword>
<dbReference type="Pfam" id="PF00135">
    <property type="entry name" value="COesterase"/>
    <property type="match status" value="1"/>
</dbReference>
<proteinExistence type="inferred from homology"/>
<dbReference type="EMBL" id="JAAQHG020000010">
    <property type="protein sequence ID" value="KAL1587551.1"/>
    <property type="molecule type" value="Genomic_DNA"/>
</dbReference>
<dbReference type="SUPFAM" id="SSF53474">
    <property type="entry name" value="alpha/beta-Hydrolases"/>
    <property type="match status" value="1"/>
</dbReference>
<dbReference type="Gene3D" id="3.40.50.1820">
    <property type="entry name" value="alpha/beta hydrolase"/>
    <property type="match status" value="2"/>
</dbReference>
<gene>
    <name evidence="5" type="ORF">WHR41_03752</name>
</gene>
<keyword evidence="6" id="KW-1185">Reference proteome</keyword>
<dbReference type="EC" id="3.1.1.-" evidence="3"/>
<feature type="chain" id="PRO_5044045527" description="Carboxylic ester hydrolase" evidence="3">
    <location>
        <begin position="27"/>
        <end position="548"/>
    </location>
</feature>
<organism evidence="5 6">
    <name type="scientific">Cladosporium halotolerans</name>
    <dbReference type="NCBI Taxonomy" id="1052096"/>
    <lineage>
        <taxon>Eukaryota</taxon>
        <taxon>Fungi</taxon>
        <taxon>Dikarya</taxon>
        <taxon>Ascomycota</taxon>
        <taxon>Pezizomycotina</taxon>
        <taxon>Dothideomycetes</taxon>
        <taxon>Dothideomycetidae</taxon>
        <taxon>Cladosporiales</taxon>
        <taxon>Cladosporiaceae</taxon>
        <taxon>Cladosporium</taxon>
    </lineage>
</organism>
<dbReference type="InterPro" id="IPR050309">
    <property type="entry name" value="Type-B_Carboxylest/Lipase"/>
</dbReference>
<dbReference type="RefSeq" id="XP_069230656.1">
    <property type="nucleotide sequence ID" value="XM_069372358.1"/>
</dbReference>
<feature type="signal peptide" evidence="3">
    <location>
        <begin position="1"/>
        <end position="26"/>
    </location>
</feature>
<dbReference type="Proteomes" id="UP000803884">
    <property type="component" value="Unassembled WGS sequence"/>
</dbReference>
<dbReference type="InterPro" id="IPR002018">
    <property type="entry name" value="CarbesteraseB"/>
</dbReference>
<dbReference type="GeneID" id="96005196"/>
<name>A0AB34KTM5_9PEZI</name>
<evidence type="ECO:0000259" key="4">
    <source>
        <dbReference type="Pfam" id="PF00135"/>
    </source>
</evidence>
<dbReference type="GO" id="GO:0016787">
    <property type="term" value="F:hydrolase activity"/>
    <property type="evidence" value="ECO:0007669"/>
    <property type="project" value="UniProtKB-KW"/>
</dbReference>